<accession>A0ABS8TKR4</accession>
<comment type="caution">
    <text evidence="1">The sequence shown here is derived from an EMBL/GenBank/DDBJ whole genome shotgun (WGS) entry which is preliminary data.</text>
</comment>
<evidence type="ECO:0000313" key="1">
    <source>
        <dbReference type="EMBL" id="MCD7472130.1"/>
    </source>
</evidence>
<proteinExistence type="predicted"/>
<gene>
    <name evidence="1" type="ORF">HAX54_013124</name>
</gene>
<reference evidence="1 2" key="1">
    <citation type="journal article" date="2021" name="BMC Genomics">
        <title>Datura genome reveals duplications of psychoactive alkaloid biosynthetic genes and high mutation rate following tissue culture.</title>
        <authorList>
            <person name="Rajewski A."/>
            <person name="Carter-House D."/>
            <person name="Stajich J."/>
            <person name="Litt A."/>
        </authorList>
    </citation>
    <scope>NUCLEOTIDE SEQUENCE [LARGE SCALE GENOMIC DNA]</scope>
    <source>
        <strain evidence="1">AR-01</strain>
    </source>
</reference>
<protein>
    <submittedName>
        <fullName evidence="1">Uncharacterized protein</fullName>
    </submittedName>
</protein>
<organism evidence="1 2">
    <name type="scientific">Datura stramonium</name>
    <name type="common">Jimsonweed</name>
    <name type="synonym">Common thornapple</name>
    <dbReference type="NCBI Taxonomy" id="4076"/>
    <lineage>
        <taxon>Eukaryota</taxon>
        <taxon>Viridiplantae</taxon>
        <taxon>Streptophyta</taxon>
        <taxon>Embryophyta</taxon>
        <taxon>Tracheophyta</taxon>
        <taxon>Spermatophyta</taxon>
        <taxon>Magnoliopsida</taxon>
        <taxon>eudicotyledons</taxon>
        <taxon>Gunneridae</taxon>
        <taxon>Pentapetalae</taxon>
        <taxon>asterids</taxon>
        <taxon>lamiids</taxon>
        <taxon>Solanales</taxon>
        <taxon>Solanaceae</taxon>
        <taxon>Solanoideae</taxon>
        <taxon>Datureae</taxon>
        <taxon>Datura</taxon>
    </lineage>
</organism>
<dbReference type="EMBL" id="JACEIK010001781">
    <property type="protein sequence ID" value="MCD7472130.1"/>
    <property type="molecule type" value="Genomic_DNA"/>
</dbReference>
<name>A0ABS8TKR4_DATST</name>
<sequence>MEETERGGFAYLNYGGSPKWWFGRAAVLFTEKTRCGRGPFCWGLLCKGGGDGRDVRREETEGAGSGAVFPQGCPMVRQ</sequence>
<keyword evidence="2" id="KW-1185">Reference proteome</keyword>
<dbReference type="Proteomes" id="UP000823775">
    <property type="component" value="Unassembled WGS sequence"/>
</dbReference>
<evidence type="ECO:0000313" key="2">
    <source>
        <dbReference type="Proteomes" id="UP000823775"/>
    </source>
</evidence>